<name>A0A926I6H5_9FIRM</name>
<keyword evidence="2" id="KW-1185">Reference proteome</keyword>
<dbReference type="AlphaFoldDB" id="A0A926I6H5"/>
<dbReference type="RefSeq" id="WP_262397153.1">
    <property type="nucleotide sequence ID" value="NZ_JACRTC010000002.1"/>
</dbReference>
<evidence type="ECO:0000313" key="2">
    <source>
        <dbReference type="Proteomes" id="UP000660861"/>
    </source>
</evidence>
<protein>
    <submittedName>
        <fullName evidence="1">DUF2508 family protein</fullName>
    </submittedName>
</protein>
<sequence>MEGILRSKFLPRVRETSAAPVQETDRIIEDIKAVLELMDYAERRFNLEQDEDLLEACIYENKALSARYRYLIKMAKRKGISYDPAHGIQMEGVYGSWDK</sequence>
<dbReference type="InterPro" id="IPR019644">
    <property type="entry name" value="DUF2508"/>
</dbReference>
<accession>A0A926I6H5</accession>
<proteinExistence type="predicted"/>
<organism evidence="1 2">
    <name type="scientific">Zongyangia hominis</name>
    <dbReference type="NCBI Taxonomy" id="2763677"/>
    <lineage>
        <taxon>Bacteria</taxon>
        <taxon>Bacillati</taxon>
        <taxon>Bacillota</taxon>
        <taxon>Clostridia</taxon>
        <taxon>Eubacteriales</taxon>
        <taxon>Oscillospiraceae</taxon>
        <taxon>Zongyangia</taxon>
    </lineage>
</organism>
<gene>
    <name evidence="1" type="ORF">H8709_04375</name>
</gene>
<reference evidence="1" key="1">
    <citation type="submission" date="2020-08" db="EMBL/GenBank/DDBJ databases">
        <title>Genome public.</title>
        <authorList>
            <person name="Liu C."/>
            <person name="Sun Q."/>
        </authorList>
    </citation>
    <scope>NUCLEOTIDE SEQUENCE</scope>
    <source>
        <strain evidence="1">NSJ-54</strain>
    </source>
</reference>
<dbReference type="Pfam" id="PF10704">
    <property type="entry name" value="DUF2508"/>
    <property type="match status" value="1"/>
</dbReference>
<dbReference type="EMBL" id="JACRTC010000002">
    <property type="protein sequence ID" value="MBC8570059.1"/>
    <property type="molecule type" value="Genomic_DNA"/>
</dbReference>
<dbReference type="Proteomes" id="UP000660861">
    <property type="component" value="Unassembled WGS sequence"/>
</dbReference>
<evidence type="ECO:0000313" key="1">
    <source>
        <dbReference type="EMBL" id="MBC8570059.1"/>
    </source>
</evidence>
<comment type="caution">
    <text evidence="1">The sequence shown here is derived from an EMBL/GenBank/DDBJ whole genome shotgun (WGS) entry which is preliminary data.</text>
</comment>